<evidence type="ECO:0000256" key="1">
    <source>
        <dbReference type="SAM" id="MobiDB-lite"/>
    </source>
</evidence>
<evidence type="ECO:0000313" key="3">
    <source>
        <dbReference type="Proteomes" id="UP000238413"/>
    </source>
</evidence>
<feature type="region of interest" description="Disordered" evidence="1">
    <location>
        <begin position="53"/>
        <end position="79"/>
    </location>
</feature>
<protein>
    <submittedName>
        <fullName evidence="2">Uncharacterized protein</fullName>
    </submittedName>
</protein>
<accession>A0ABN5ICV7</accession>
<dbReference type="EMBL" id="CP026652">
    <property type="protein sequence ID" value="AVH60819.1"/>
    <property type="molecule type" value="Genomic_DNA"/>
</dbReference>
<dbReference type="RefSeq" id="WP_099505987.1">
    <property type="nucleotide sequence ID" value="NZ_CP026652.1"/>
</dbReference>
<evidence type="ECO:0000313" key="2">
    <source>
        <dbReference type="EMBL" id="AVH60819.1"/>
    </source>
</evidence>
<dbReference type="Proteomes" id="UP000238413">
    <property type="component" value="Chromosome"/>
</dbReference>
<feature type="compositionally biased region" description="Polar residues" evidence="1">
    <location>
        <begin position="55"/>
        <end position="68"/>
    </location>
</feature>
<reference evidence="2 3" key="1">
    <citation type="submission" date="2018-02" db="EMBL/GenBank/DDBJ databases">
        <title>Complete genome sequence of Streptomyces dengpaensis, the producer of angucyclines.</title>
        <authorList>
            <person name="Yumei L."/>
        </authorList>
    </citation>
    <scope>NUCLEOTIDE SEQUENCE [LARGE SCALE GENOMIC DNA]</scope>
    <source>
        <strain evidence="2 3">XZHG99</strain>
    </source>
</reference>
<organism evidence="2 3">
    <name type="scientific">Streptomyces dengpaensis</name>
    <dbReference type="NCBI Taxonomy" id="2049881"/>
    <lineage>
        <taxon>Bacteria</taxon>
        <taxon>Bacillati</taxon>
        <taxon>Actinomycetota</taxon>
        <taxon>Actinomycetes</taxon>
        <taxon>Kitasatosporales</taxon>
        <taxon>Streptomycetaceae</taxon>
        <taxon>Streptomyces</taxon>
    </lineage>
</organism>
<gene>
    <name evidence="2" type="ORF">C4B68_39435</name>
</gene>
<proteinExistence type="predicted"/>
<sequence length="79" mass="8378">MGHPHPGLHGLKAGGGNEFRAYVNGKEYVGDPAVVEFRAHDEIALVYGPVGQKTDVPSSYDWPSSSARPWSAGRPSGMA</sequence>
<name>A0ABN5ICV7_9ACTN</name>
<keyword evidence="3" id="KW-1185">Reference proteome</keyword>